<comment type="caution">
    <text evidence="7">The sequence shown here is derived from an EMBL/GenBank/DDBJ whole genome shotgun (WGS) entry which is preliminary data.</text>
</comment>
<dbReference type="InterPro" id="IPR025399">
    <property type="entry name" value="DUF4372"/>
</dbReference>
<feature type="domain" description="DUF4372" evidence="6">
    <location>
        <begin position="4"/>
        <end position="75"/>
    </location>
</feature>
<dbReference type="InterPro" id="IPR002559">
    <property type="entry name" value="Transposase_11"/>
</dbReference>
<dbReference type="EMBL" id="VSSQ01004039">
    <property type="protein sequence ID" value="MPM23466.1"/>
    <property type="molecule type" value="Genomic_DNA"/>
</dbReference>
<dbReference type="InterPro" id="IPR047952">
    <property type="entry name" value="Transpos_IS4"/>
</dbReference>
<dbReference type="SUPFAM" id="SSF53098">
    <property type="entry name" value="Ribonuclease H-like"/>
    <property type="match status" value="1"/>
</dbReference>
<organism evidence="7">
    <name type="scientific">bioreactor metagenome</name>
    <dbReference type="NCBI Taxonomy" id="1076179"/>
    <lineage>
        <taxon>unclassified sequences</taxon>
        <taxon>metagenomes</taxon>
        <taxon>ecological metagenomes</taxon>
    </lineage>
</organism>
<dbReference type="PANTHER" id="PTHR33258:SF1">
    <property type="entry name" value="TRANSPOSASE INSL FOR INSERTION SEQUENCE ELEMENT IS186A-RELATED"/>
    <property type="match status" value="1"/>
</dbReference>
<dbReference type="GO" id="GO:0006313">
    <property type="term" value="P:DNA transposition"/>
    <property type="evidence" value="ECO:0007669"/>
    <property type="project" value="InterPro"/>
</dbReference>
<dbReference type="Pfam" id="PF14294">
    <property type="entry name" value="DUF4372"/>
    <property type="match status" value="1"/>
</dbReference>
<feature type="domain" description="Transposase IS4-like" evidence="5">
    <location>
        <begin position="120"/>
        <end position="332"/>
    </location>
</feature>
<dbReference type="PANTHER" id="PTHR33258">
    <property type="entry name" value="TRANSPOSASE INSL FOR INSERTION SEQUENCE ELEMENT IS186A-RELATED"/>
    <property type="match status" value="1"/>
</dbReference>
<keyword evidence="3" id="KW-0238">DNA-binding</keyword>
<evidence type="ECO:0000256" key="2">
    <source>
        <dbReference type="ARBA" id="ARBA00022578"/>
    </source>
</evidence>
<evidence type="ECO:0000256" key="1">
    <source>
        <dbReference type="ARBA" id="ARBA00010075"/>
    </source>
</evidence>
<dbReference type="GO" id="GO:0004803">
    <property type="term" value="F:transposase activity"/>
    <property type="evidence" value="ECO:0007669"/>
    <property type="project" value="InterPro"/>
</dbReference>
<protein>
    <submittedName>
        <fullName evidence="7">IS4 family transposase ISDar2</fullName>
    </submittedName>
</protein>
<reference evidence="7" key="1">
    <citation type="submission" date="2019-08" db="EMBL/GenBank/DDBJ databases">
        <authorList>
            <person name="Kucharzyk K."/>
            <person name="Murdoch R.W."/>
            <person name="Higgins S."/>
            <person name="Loffler F."/>
        </authorList>
    </citation>
    <scope>NUCLEOTIDE SEQUENCE</scope>
</reference>
<keyword evidence="4" id="KW-0233">DNA recombination</keyword>
<keyword evidence="2" id="KW-0815">Transposition</keyword>
<evidence type="ECO:0000259" key="5">
    <source>
        <dbReference type="Pfam" id="PF01609"/>
    </source>
</evidence>
<proteinExistence type="inferred from homology"/>
<dbReference type="AlphaFoldDB" id="A0A644Y4J6"/>
<comment type="similarity">
    <text evidence="1">Belongs to the transposase 11 family.</text>
</comment>
<dbReference type="InterPro" id="IPR012337">
    <property type="entry name" value="RNaseH-like_sf"/>
</dbReference>
<dbReference type="Pfam" id="PF01609">
    <property type="entry name" value="DDE_Tnp_1"/>
    <property type="match status" value="1"/>
</dbReference>
<evidence type="ECO:0000256" key="4">
    <source>
        <dbReference type="ARBA" id="ARBA00023172"/>
    </source>
</evidence>
<sequence>MNTGKYIFSQLVEFLPQRVFDAIVMKYEGNKYVKHFTCWNQLLVMMFGQLSNRDSLRDLVTTLAAHGSKAYHLGFGKHVTRSNLAKVNERREPKIFEEFAYRMIDIARKKRINKDFEIDGQVYAFDSTTIDLCLRVFWWAKFRHTKAGIKMHTLYDVETDIPTYIHVTQAKLHDQNAMDSIPYQPGAYYIFDRGYFDLKRLFHITEIESFFVIRQRGNLQYEILEELDVNHNKNGILSDQLIELTGYNTAKKYPEKLRRVVYYAADLNRTFVYLTNNLEIPALQVALLYKYRWRVELFFKWIKQHLKIKSFWGTTESAVRIQIFTAITAYCMVAIIEHDLKLHRTTYEVLRILSASLFDKTPIKELFANEPVCDTEDGQLTLNLF</sequence>
<name>A0A644Y4J6_9ZZZZ</name>
<evidence type="ECO:0000256" key="3">
    <source>
        <dbReference type="ARBA" id="ARBA00023125"/>
    </source>
</evidence>
<accession>A0A644Y4J6</accession>
<gene>
    <name evidence="7" type="ORF">SDC9_69939</name>
</gene>
<evidence type="ECO:0000259" key="6">
    <source>
        <dbReference type="Pfam" id="PF14294"/>
    </source>
</evidence>
<dbReference type="GO" id="GO:0003677">
    <property type="term" value="F:DNA binding"/>
    <property type="evidence" value="ECO:0007669"/>
    <property type="project" value="UniProtKB-KW"/>
</dbReference>
<dbReference type="NCBIfam" id="NF033592">
    <property type="entry name" value="transpos_IS4_1"/>
    <property type="match status" value="1"/>
</dbReference>
<evidence type="ECO:0000313" key="7">
    <source>
        <dbReference type="EMBL" id="MPM23466.1"/>
    </source>
</evidence>